<proteinExistence type="predicted"/>
<accession>A0A9Q3C616</accession>
<feature type="compositionally biased region" description="Basic residues" evidence="1">
    <location>
        <begin position="121"/>
        <end position="133"/>
    </location>
</feature>
<feature type="region of interest" description="Disordered" evidence="1">
    <location>
        <begin position="37"/>
        <end position="144"/>
    </location>
</feature>
<dbReference type="AlphaFoldDB" id="A0A9Q3C616"/>
<gene>
    <name evidence="2" type="ORF">O181_017035</name>
</gene>
<dbReference type="Proteomes" id="UP000765509">
    <property type="component" value="Unassembled WGS sequence"/>
</dbReference>
<evidence type="ECO:0000313" key="3">
    <source>
        <dbReference type="Proteomes" id="UP000765509"/>
    </source>
</evidence>
<evidence type="ECO:0000256" key="1">
    <source>
        <dbReference type="SAM" id="MobiDB-lite"/>
    </source>
</evidence>
<sequence length="157" mass="17772">MDHGQQEVKPSIRLGRNWSKLPEDISQRDIFYISYSNQKRMESQQEAQTPGGRATRIRDNKDTIQAIEEQLKQTDPTLIPSASQGVDQPNSPVASHHSGNSTSVTKSHHSSQSHVVSMRIKGYKGKNKTSFSHRQKESDPMIQKLLDLVKEVHKSQK</sequence>
<keyword evidence="3" id="KW-1185">Reference proteome</keyword>
<comment type="caution">
    <text evidence="2">The sequence shown here is derived from an EMBL/GenBank/DDBJ whole genome shotgun (WGS) entry which is preliminary data.</text>
</comment>
<feature type="compositionally biased region" description="Polar residues" evidence="1">
    <location>
        <begin position="73"/>
        <end position="100"/>
    </location>
</feature>
<organism evidence="2 3">
    <name type="scientific">Austropuccinia psidii MF-1</name>
    <dbReference type="NCBI Taxonomy" id="1389203"/>
    <lineage>
        <taxon>Eukaryota</taxon>
        <taxon>Fungi</taxon>
        <taxon>Dikarya</taxon>
        <taxon>Basidiomycota</taxon>
        <taxon>Pucciniomycotina</taxon>
        <taxon>Pucciniomycetes</taxon>
        <taxon>Pucciniales</taxon>
        <taxon>Sphaerophragmiaceae</taxon>
        <taxon>Austropuccinia</taxon>
    </lineage>
</organism>
<reference evidence="2" key="1">
    <citation type="submission" date="2021-03" db="EMBL/GenBank/DDBJ databases">
        <title>Draft genome sequence of rust myrtle Austropuccinia psidii MF-1, a brazilian biotype.</title>
        <authorList>
            <person name="Quecine M.C."/>
            <person name="Pachon D.M.R."/>
            <person name="Bonatelli M.L."/>
            <person name="Correr F.H."/>
            <person name="Franceschini L.M."/>
            <person name="Leite T.F."/>
            <person name="Margarido G.R.A."/>
            <person name="Almeida C.A."/>
            <person name="Ferrarezi J.A."/>
            <person name="Labate C.A."/>
        </authorList>
    </citation>
    <scope>NUCLEOTIDE SEQUENCE</scope>
    <source>
        <strain evidence="2">MF-1</strain>
    </source>
</reference>
<evidence type="ECO:0000313" key="2">
    <source>
        <dbReference type="EMBL" id="MBW0477320.1"/>
    </source>
</evidence>
<name>A0A9Q3C616_9BASI</name>
<dbReference type="EMBL" id="AVOT02004769">
    <property type="protein sequence ID" value="MBW0477320.1"/>
    <property type="molecule type" value="Genomic_DNA"/>
</dbReference>
<protein>
    <submittedName>
        <fullName evidence="2">Uncharacterized protein</fullName>
    </submittedName>
</protein>
<feature type="compositionally biased region" description="Polar residues" evidence="1">
    <location>
        <begin position="37"/>
        <end position="48"/>
    </location>
</feature>